<dbReference type="SUPFAM" id="SSF50729">
    <property type="entry name" value="PH domain-like"/>
    <property type="match status" value="1"/>
</dbReference>
<feature type="region of interest" description="Disordered" evidence="3">
    <location>
        <begin position="2155"/>
        <end position="2198"/>
    </location>
</feature>
<dbReference type="Proteomes" id="UP000794436">
    <property type="component" value="Unassembled WGS sequence"/>
</dbReference>
<keyword evidence="1" id="KW-0853">WD repeat</keyword>
<dbReference type="InterPro" id="IPR023362">
    <property type="entry name" value="PH-BEACH_dom"/>
</dbReference>
<evidence type="ECO:0000313" key="6">
    <source>
        <dbReference type="EMBL" id="TMW59640.1"/>
    </source>
</evidence>
<dbReference type="InterPro" id="IPR016024">
    <property type="entry name" value="ARM-type_fold"/>
</dbReference>
<dbReference type="Gene3D" id="2.130.10.10">
    <property type="entry name" value="YVTN repeat-like/Quinoprotein amine dehydrogenase"/>
    <property type="match status" value="1"/>
</dbReference>
<dbReference type="InterPro" id="IPR000409">
    <property type="entry name" value="BEACH_dom"/>
</dbReference>
<dbReference type="SUPFAM" id="SSF50978">
    <property type="entry name" value="WD40 repeat-like"/>
    <property type="match status" value="1"/>
</dbReference>
<dbReference type="CDD" id="cd01201">
    <property type="entry name" value="PH_BEACH"/>
    <property type="match status" value="1"/>
</dbReference>
<feature type="region of interest" description="Disordered" evidence="3">
    <location>
        <begin position="1432"/>
        <end position="1455"/>
    </location>
</feature>
<feature type="compositionally biased region" description="Polar residues" evidence="3">
    <location>
        <begin position="1432"/>
        <end position="1447"/>
    </location>
</feature>
<feature type="region of interest" description="Disordered" evidence="3">
    <location>
        <begin position="1642"/>
        <end position="1695"/>
    </location>
</feature>
<feature type="compositionally biased region" description="Polar residues" evidence="3">
    <location>
        <begin position="1650"/>
        <end position="1660"/>
    </location>
</feature>
<evidence type="ECO:0000259" key="4">
    <source>
        <dbReference type="PROSITE" id="PS50197"/>
    </source>
</evidence>
<dbReference type="CDD" id="cd06071">
    <property type="entry name" value="Beach"/>
    <property type="match status" value="1"/>
</dbReference>
<dbReference type="InterPro" id="IPR015943">
    <property type="entry name" value="WD40/YVTN_repeat-like_dom_sf"/>
</dbReference>
<dbReference type="SUPFAM" id="SSF48371">
    <property type="entry name" value="ARM repeat"/>
    <property type="match status" value="1"/>
</dbReference>
<dbReference type="Pfam" id="PF14844">
    <property type="entry name" value="PH_BEACH"/>
    <property type="match status" value="1"/>
</dbReference>
<dbReference type="EMBL" id="SPLM01000109">
    <property type="protein sequence ID" value="TMW59640.1"/>
    <property type="molecule type" value="Genomic_DNA"/>
</dbReference>
<gene>
    <name evidence="6" type="ORF">Poli38472_004709</name>
</gene>
<dbReference type="Pfam" id="PF02138">
    <property type="entry name" value="Beach"/>
    <property type="match status" value="1"/>
</dbReference>
<feature type="compositionally biased region" description="Polar residues" evidence="3">
    <location>
        <begin position="2274"/>
        <end position="2287"/>
    </location>
</feature>
<keyword evidence="2" id="KW-0677">Repeat</keyword>
<dbReference type="Gene3D" id="2.30.29.30">
    <property type="entry name" value="Pleckstrin-homology domain (PH domain)/Phosphotyrosine-binding domain (PTB)"/>
    <property type="match status" value="1"/>
</dbReference>
<dbReference type="InterPro" id="IPR011993">
    <property type="entry name" value="PH-like_dom_sf"/>
</dbReference>
<dbReference type="PANTHER" id="PTHR13743:SF123">
    <property type="entry name" value="PROTEIN FAN"/>
    <property type="match status" value="1"/>
</dbReference>
<feature type="region of interest" description="Disordered" evidence="3">
    <location>
        <begin position="2274"/>
        <end position="2314"/>
    </location>
</feature>
<feature type="domain" description="BEACH-type PH" evidence="5">
    <location>
        <begin position="1724"/>
        <end position="1843"/>
    </location>
</feature>
<protein>
    <submittedName>
        <fullName evidence="6">Uncharacterized protein</fullName>
    </submittedName>
</protein>
<dbReference type="FunFam" id="1.10.1540.10:FF:000001">
    <property type="entry name" value="neurobeachin isoform X1"/>
    <property type="match status" value="1"/>
</dbReference>
<dbReference type="SUPFAM" id="SSF81837">
    <property type="entry name" value="BEACH domain"/>
    <property type="match status" value="1"/>
</dbReference>
<dbReference type="PANTHER" id="PTHR13743">
    <property type="entry name" value="BEIGE/BEACH-RELATED"/>
    <property type="match status" value="1"/>
</dbReference>
<dbReference type="PROSITE" id="PS51783">
    <property type="entry name" value="PH_BEACH"/>
    <property type="match status" value="1"/>
</dbReference>
<dbReference type="InterPro" id="IPR036372">
    <property type="entry name" value="BEACH_dom_sf"/>
</dbReference>
<feature type="compositionally biased region" description="Basic and acidic residues" evidence="3">
    <location>
        <begin position="740"/>
        <end position="750"/>
    </location>
</feature>
<evidence type="ECO:0000256" key="3">
    <source>
        <dbReference type="SAM" id="MobiDB-lite"/>
    </source>
</evidence>
<feature type="region of interest" description="Disordered" evidence="3">
    <location>
        <begin position="726"/>
        <end position="750"/>
    </location>
</feature>
<name>A0A8K1FDP6_PYTOL</name>
<evidence type="ECO:0000256" key="2">
    <source>
        <dbReference type="ARBA" id="ARBA00022737"/>
    </source>
</evidence>
<dbReference type="Pfam" id="PF00400">
    <property type="entry name" value="WD40"/>
    <property type="match status" value="1"/>
</dbReference>
<comment type="caution">
    <text evidence="6">The sequence shown here is derived from an EMBL/GenBank/DDBJ whole genome shotgun (WGS) entry which is preliminary data.</text>
</comment>
<evidence type="ECO:0000259" key="5">
    <source>
        <dbReference type="PROSITE" id="PS51783"/>
    </source>
</evidence>
<dbReference type="Gene3D" id="1.10.1540.10">
    <property type="entry name" value="BEACH domain"/>
    <property type="match status" value="1"/>
</dbReference>
<feature type="compositionally biased region" description="Low complexity" evidence="3">
    <location>
        <begin position="2156"/>
        <end position="2180"/>
    </location>
</feature>
<dbReference type="InterPro" id="IPR050865">
    <property type="entry name" value="BEACH_Domain"/>
</dbReference>
<dbReference type="SMART" id="SM01026">
    <property type="entry name" value="Beach"/>
    <property type="match status" value="1"/>
</dbReference>
<accession>A0A8K1FDP6</accession>
<evidence type="ECO:0000256" key="1">
    <source>
        <dbReference type="ARBA" id="ARBA00022574"/>
    </source>
</evidence>
<reference evidence="6" key="1">
    <citation type="submission" date="2019-03" db="EMBL/GenBank/DDBJ databases">
        <title>Long read genome sequence of the mycoparasitic Pythium oligandrum ATCC 38472 isolated from sugarbeet rhizosphere.</title>
        <authorList>
            <person name="Gaulin E."/>
        </authorList>
    </citation>
    <scope>NUCLEOTIDE SEQUENCE</scope>
    <source>
        <strain evidence="6">ATCC 38472_TT</strain>
    </source>
</reference>
<dbReference type="PROSITE" id="PS50197">
    <property type="entry name" value="BEACH"/>
    <property type="match status" value="1"/>
</dbReference>
<organism evidence="6 7">
    <name type="scientific">Pythium oligandrum</name>
    <name type="common">Mycoparasitic fungus</name>
    <dbReference type="NCBI Taxonomy" id="41045"/>
    <lineage>
        <taxon>Eukaryota</taxon>
        <taxon>Sar</taxon>
        <taxon>Stramenopiles</taxon>
        <taxon>Oomycota</taxon>
        <taxon>Peronosporomycetes</taxon>
        <taxon>Pythiales</taxon>
        <taxon>Pythiaceae</taxon>
        <taxon>Pythium</taxon>
    </lineage>
</organism>
<dbReference type="InterPro" id="IPR036322">
    <property type="entry name" value="WD40_repeat_dom_sf"/>
</dbReference>
<proteinExistence type="predicted"/>
<feature type="region of interest" description="Disordered" evidence="3">
    <location>
        <begin position="614"/>
        <end position="635"/>
    </location>
</feature>
<feature type="domain" description="BEACH" evidence="4">
    <location>
        <begin position="1854"/>
        <end position="2145"/>
    </location>
</feature>
<keyword evidence="7" id="KW-1185">Reference proteome</keyword>
<sequence>MASMAAQGDTYEPSKEIQDLVRESLLLAYAGNEIPRRDQVNMLRAVVQKVHHTAQQMLCDPWTPPRAAQRDGEVKDASTATPVMGTDEIPAHIRVAPPRAFFSFRDNGHIYIPLIDWSAFRGYSLTFWISIDEVRYPENREDADARRPKFQLFRFTNNSSTLGVEATIEFDDPAQQPLLTVGCCAPGGSDQKRSTYSSVITPSTGRSDWRSVSQRVSVRRGQWHLLTICHSLHYVKKSKVTCYVDTTRQFSEELIYPSGLVNASKCSIGGGYQTSVRVANVSMNQDELTKAAVEVIFSQGPTVYPFRRLNTVPAGGMAHHLVDLRDSVVLSPLTLPVNDRIAKLSKAQVVFSFSASDLVDAAFPDLATEWLAEGSFDAKGKWITLEALSSSSEIQQRNARLGKQVIKFAFPDARVAWYRTLGVEAIPVLLHCMLKTYERLISEKDDSDDLEGTTDINDIIGGVVVDLLWILKGVLLNHSEGIYQAIREYVLHLVCHVLCLHKDSAAVVWNPSSLVVCVQVVRGFFDLLPVRLYENRERNHPTQPSLWLWNPLFASAVRSLLLEFRLWSRLDSKTQSIYNHQLYSLACEHPKLLNDLGIVPRILEVLRDFYSNQSGDHRPNNSNSQHSESAEKEQQWKQQSVQALVDVLELCLTNQSVHVHEPLEQELTDTTFARESEATPVSAASTAATPDMLQAGTFLSSSSVPLTRRKGGVFYVNLESIIWSDQSAGPNSQSSSGSIDQRDDSTGEMKVPKSALPCVQVRLSLVRDLREVIRFLLDCQDPMIRHSVLLLLRRLSVSYLDMRFALISSNVIDCLLNLMRPPVPRSPVDQSDDSATMSTRLACLPLFVYLLEWLESVQGRTVWCGLEEHLRSILNGEGNYTRGFLELMMEFYFDPAWLTGVQHSIIMNDPSKRASVLFPIAPITRTASVSSIHDSGIAVDDSLRDSTFAGDGYVRGMGLSGWIKAATAFSGKRLSLAWEKRVQLIRLAALRNLSSSIWSTSGQSIRRLPRPATGVMAFCGANNPEITDIFDESVTGITSLPLKGILPFLPILLARASLPVREKVLMDINVKLKMDDKALDQILAMKKDWAEAMLEIAIACSSAQSVPTSAQVTKHGPSSADANKIGEDLVVDTIVSLLSGAMHHVRGWRSFVDVIAGLKLIQFKYTNVNSDQVNHPEVLANPLDWLSCVTGIVLQRMARSRTMLSKVIADNVQKIFFLVQESLLVAPHVCTESSELPSVDSRNRSSSGVWSESQAFLLNSVLDMCTRLVESTHKLYRVGLSPGLQIIQHALAYAEGEILMERMTLLLETAYQQEMNIASPVRIYDHLSPRQILLSALVCLRRALLVQQDQDQDVLPPLQLLTLKICTSGVFLDDLHANGVDVHILSDMTEAQAAAAVLDALGLTINETEMHEREEAADFVPHFPTARDFRESQLNVSTGEPTSSTGEQRLPSVEDDQVYGVDENERSLWAALEVEENRMQETFREVVTRKASHEAASHERRKQRDSWLACLWEAHEYRFLSQHKDRVFVNHISAFQEIAGNRELRVGVYETPLPARLRRPLEFSLSSSGRAVSTDAKRTLSTDSSRKKFALALEMIDSDPNDASSTVGSSDDEKKLLLEKVGRLVAEQGGGEIRDITNEIEQQGEREAETSANQATSESGSPAKLGEPQISDDLDAPEGQTETTPDKSSFAPERLNGLPPKLWHVDVERHLESGLDPGEGFALAVGEQILAETKCRRVIPEGLVSGTLYFTLKYLVFVPKARDAASSLSSPDEKKEAHGLDESAPGLRRCWRWKYKHIVGVLLRRYRLRDSAIEIFMRNGSNHFLEFPHAVKQQRNELARLLYSFLPRNVPKQWPGRAVQSLGATTKAWQNRQISNYEYLMALNTFAGRSFNDLTQYPVFPWVLKNYEDDILDLSDEANFRDLSKPMGALNPDRLEEYWERYHSFDDPVIPKFLYGSHYSTCAGVVLFFLFRLQPFADLQRKMQGNEFDLPDRLFHSIKETWNMCNSQMSEVKELTPEFYSDASFLKNLNKFELGKRHDQVHVGDVDLPPWAKGSPEEFIRFHRAALESEFVSAHLHEWIDLIFGFKQRGKAALKANNVFYYLTYYGVVDLDLIEDPYLRESMELQIAHFGQCPMQLFYSPHPSRNPTTLLRRAISGGASPSVSGGTSTSAASTTPTSSGNKSPLTVPGPVPGGAPVATVSRPLSAMFQDPSIMMQERRQKWGLPTEIKPVAESSIRWVKIFPDRFLTVNELGVIELYHWKLVPKPVTPVSLQTLASSPASRRQSGSGVDILPPTARENRVSGRDPDDSVDSPVASDIEIFSPVSVLTDEQDDIQTPLAIDTSESAATCPWLLEVVRDVSPFDVVPRVPVFEEKHSTEFPIVSSSNGRVLVTGGAPNGSIQLRLLDLDNGHVIAKASVTGHDDRVSCLSIDRFSSASSLGPLAQDDGEDLLLSGSRDGTLALWRLSHLKPDLLLRLPRVSACPMLTLRGHAESVIDCCVNTYLNVIASCSEHEGVVHFIHDNGAVAFSFRSENLSCFKRIMISRKGFIVASMETPRQGSEDGEQERSDEEGLAYTFLVYNLAGVLVRRHVFDDGDKVSAVRLSKEGDVVVMTLASGIVRICRLDDFVVVQEYKTSDETTFAPTTAISFGPEEAVILLVAGRQDGSLVLHLLPDADGSVSFLANLRRLLGVSSKLKMVKGTVQQAQNLAWTTLGNAKAVTSTARDIAGEAIGEAKSIVRGFISYLRQGQNP</sequence>
<feature type="compositionally biased region" description="Basic and acidic residues" evidence="3">
    <location>
        <begin position="2297"/>
        <end position="2307"/>
    </location>
</feature>
<dbReference type="SMART" id="SM00320">
    <property type="entry name" value="WD40"/>
    <property type="match status" value="3"/>
</dbReference>
<dbReference type="InterPro" id="IPR001680">
    <property type="entry name" value="WD40_rpt"/>
</dbReference>
<dbReference type="OrthoDB" id="26681at2759"/>
<evidence type="ECO:0000313" key="7">
    <source>
        <dbReference type="Proteomes" id="UP000794436"/>
    </source>
</evidence>
<feature type="compositionally biased region" description="Low complexity" evidence="3">
    <location>
        <begin position="726"/>
        <end position="739"/>
    </location>
</feature>
<feature type="compositionally biased region" description="Polar residues" evidence="3">
    <location>
        <begin position="614"/>
        <end position="627"/>
    </location>
</feature>